<sequence length="82" mass="9243">MRKDALVFRAAGLLNSSHPAFSHLSWEPNQQQNLGRKSVKSIKGYRIREYLPKNIQRGTLALVGYPSTGFCPPLDHPVAWKP</sequence>
<dbReference type="Proteomes" id="UP000694892">
    <property type="component" value="Chromosome 8L"/>
</dbReference>
<evidence type="ECO:0000313" key="1">
    <source>
        <dbReference type="EMBL" id="OCT66943.1"/>
    </source>
</evidence>
<organism evidence="1 2">
    <name type="scientific">Xenopus laevis</name>
    <name type="common">African clawed frog</name>
    <dbReference type="NCBI Taxonomy" id="8355"/>
    <lineage>
        <taxon>Eukaryota</taxon>
        <taxon>Metazoa</taxon>
        <taxon>Chordata</taxon>
        <taxon>Craniata</taxon>
        <taxon>Vertebrata</taxon>
        <taxon>Euteleostomi</taxon>
        <taxon>Amphibia</taxon>
        <taxon>Batrachia</taxon>
        <taxon>Anura</taxon>
        <taxon>Pipoidea</taxon>
        <taxon>Pipidae</taxon>
        <taxon>Xenopodinae</taxon>
        <taxon>Xenopus</taxon>
        <taxon>Xenopus</taxon>
    </lineage>
</organism>
<protein>
    <submittedName>
        <fullName evidence="1">Uncharacterized protein</fullName>
    </submittedName>
</protein>
<evidence type="ECO:0000313" key="2">
    <source>
        <dbReference type="Proteomes" id="UP000694892"/>
    </source>
</evidence>
<proteinExistence type="predicted"/>
<accession>A0A974C5K6</accession>
<gene>
    <name evidence="1" type="ORF">XELAEV_18038225mg</name>
</gene>
<dbReference type="EMBL" id="CM004480">
    <property type="protein sequence ID" value="OCT66943.1"/>
    <property type="molecule type" value="Genomic_DNA"/>
</dbReference>
<dbReference type="AlphaFoldDB" id="A0A974C5K6"/>
<reference evidence="2" key="1">
    <citation type="journal article" date="2016" name="Nature">
        <title>Genome evolution in the allotetraploid frog Xenopus laevis.</title>
        <authorList>
            <person name="Session A.M."/>
            <person name="Uno Y."/>
            <person name="Kwon T."/>
            <person name="Chapman J.A."/>
            <person name="Toyoda A."/>
            <person name="Takahashi S."/>
            <person name="Fukui A."/>
            <person name="Hikosaka A."/>
            <person name="Suzuki A."/>
            <person name="Kondo M."/>
            <person name="van Heeringen S.J."/>
            <person name="Quigley I."/>
            <person name="Heinz S."/>
            <person name="Ogino H."/>
            <person name="Ochi H."/>
            <person name="Hellsten U."/>
            <person name="Lyons J.B."/>
            <person name="Simakov O."/>
            <person name="Putnam N."/>
            <person name="Stites J."/>
            <person name="Kuroki Y."/>
            <person name="Tanaka T."/>
            <person name="Michiue T."/>
            <person name="Watanabe M."/>
            <person name="Bogdanovic O."/>
            <person name="Lister R."/>
            <person name="Georgiou G."/>
            <person name="Paranjpe S.S."/>
            <person name="van Kruijsbergen I."/>
            <person name="Shu S."/>
            <person name="Carlson J."/>
            <person name="Kinoshita T."/>
            <person name="Ohta Y."/>
            <person name="Mawaribuchi S."/>
            <person name="Jenkins J."/>
            <person name="Grimwood J."/>
            <person name="Schmutz J."/>
            <person name="Mitros T."/>
            <person name="Mozaffari S.V."/>
            <person name="Suzuki Y."/>
            <person name="Haramoto Y."/>
            <person name="Yamamoto T.S."/>
            <person name="Takagi C."/>
            <person name="Heald R."/>
            <person name="Miller K."/>
            <person name="Haudenschild C."/>
            <person name="Kitzman J."/>
            <person name="Nakayama T."/>
            <person name="Izutsu Y."/>
            <person name="Robert J."/>
            <person name="Fortriede J."/>
            <person name="Burns K."/>
            <person name="Lotay V."/>
            <person name="Karimi K."/>
            <person name="Yasuoka Y."/>
            <person name="Dichmann D.S."/>
            <person name="Flajnik M.F."/>
            <person name="Houston D.W."/>
            <person name="Shendure J."/>
            <person name="DuPasquier L."/>
            <person name="Vize P.D."/>
            <person name="Zorn A.M."/>
            <person name="Ito M."/>
            <person name="Marcotte E.M."/>
            <person name="Wallingford J.B."/>
            <person name="Ito Y."/>
            <person name="Asashima M."/>
            <person name="Ueno N."/>
            <person name="Matsuda Y."/>
            <person name="Veenstra G.J."/>
            <person name="Fujiyama A."/>
            <person name="Harland R.M."/>
            <person name="Taira M."/>
            <person name="Rokhsar D.S."/>
        </authorList>
    </citation>
    <scope>NUCLEOTIDE SEQUENCE [LARGE SCALE GENOMIC DNA]</scope>
    <source>
        <strain evidence="2">J</strain>
    </source>
</reference>
<name>A0A974C5K6_XENLA</name>